<accession>A0A8C6G2W7</accession>
<feature type="compositionally biased region" description="Acidic residues" evidence="1">
    <location>
        <begin position="255"/>
        <end position="266"/>
    </location>
</feature>
<feature type="compositionally biased region" description="Basic and acidic residues" evidence="1">
    <location>
        <begin position="330"/>
        <end position="341"/>
    </location>
</feature>
<organism evidence="3 4">
    <name type="scientific">Moschus moschiferus</name>
    <name type="common">Siberian musk deer</name>
    <name type="synonym">Moschus sibiricus</name>
    <dbReference type="NCBI Taxonomy" id="68415"/>
    <lineage>
        <taxon>Eukaryota</taxon>
        <taxon>Metazoa</taxon>
        <taxon>Chordata</taxon>
        <taxon>Craniata</taxon>
        <taxon>Vertebrata</taxon>
        <taxon>Euteleostomi</taxon>
        <taxon>Mammalia</taxon>
        <taxon>Eutheria</taxon>
        <taxon>Laurasiatheria</taxon>
        <taxon>Artiodactyla</taxon>
        <taxon>Ruminantia</taxon>
        <taxon>Pecora</taxon>
        <taxon>Moschidae</taxon>
        <taxon>Moschus</taxon>
    </lineage>
</organism>
<feature type="compositionally biased region" description="Basic residues" evidence="1">
    <location>
        <begin position="142"/>
        <end position="161"/>
    </location>
</feature>
<keyword evidence="4" id="KW-1185">Reference proteome</keyword>
<feature type="compositionally biased region" description="Acidic residues" evidence="1">
    <location>
        <begin position="305"/>
        <end position="314"/>
    </location>
</feature>
<reference evidence="3" key="1">
    <citation type="submission" date="2025-08" db="UniProtKB">
        <authorList>
            <consortium name="Ensembl"/>
        </authorList>
    </citation>
    <scope>IDENTIFICATION</scope>
</reference>
<reference evidence="3" key="2">
    <citation type="submission" date="2025-09" db="UniProtKB">
        <authorList>
            <consortium name="Ensembl"/>
        </authorList>
    </citation>
    <scope>IDENTIFICATION</scope>
</reference>
<feature type="compositionally biased region" description="Basic and acidic residues" evidence="1">
    <location>
        <begin position="267"/>
        <end position="286"/>
    </location>
</feature>
<dbReference type="Ensembl" id="ENSMMST00000036164.1">
    <property type="protein sequence ID" value="ENSMMSP00000032948.1"/>
    <property type="gene ID" value="ENSMMSG00000024316.1"/>
</dbReference>
<evidence type="ECO:0000256" key="1">
    <source>
        <dbReference type="SAM" id="MobiDB-lite"/>
    </source>
</evidence>
<evidence type="ECO:0000313" key="3">
    <source>
        <dbReference type="Ensembl" id="ENSMMSP00000032948.1"/>
    </source>
</evidence>
<dbReference type="GO" id="GO:2000813">
    <property type="term" value="P:negative regulation of barbed-end actin filament capping"/>
    <property type="evidence" value="ECO:0007669"/>
    <property type="project" value="TreeGrafter"/>
</dbReference>
<evidence type="ECO:0000259" key="2">
    <source>
        <dbReference type="Pfam" id="PF15262"/>
    </source>
</evidence>
<dbReference type="AlphaFoldDB" id="A0A8C6G2W7"/>
<dbReference type="InterPro" id="IPR052853">
    <property type="entry name" value="Actin_dynamics_regulator"/>
</dbReference>
<dbReference type="PANTHER" id="PTHR47574:SF3">
    <property type="entry name" value="CAPPING PROTEIN-INHIBITING REGULATOR OF ACTIN DYNAMICS"/>
    <property type="match status" value="1"/>
</dbReference>
<name>A0A8C6G2W7_MOSMO</name>
<sequence>MLGNLTVVIVNRFTASERLSFVSLQRQLGKNIKFGQPPPNAIPMKKADSGEARFEEDPFLTSPVEVVTQQDLILSDTENKSSETPSSPSPLNLPGARSEMEEKVAPVKPSRPKRHLSSAGTIESVNLDAIPLAIARLDNSAAKHKLSVKPKNQRVSRKHRRLVGDRQNEHGGLPHQLSLDQNGHPGEDKPIWHEREPELLDSEEEKRRQEEYWRELEAKCKRQKAEAAERRRLEEQRLQALERRLWEENRKQELLEEEEEEEEGEEREIQLEAKKRQHEEETRSLEEPGSQGPEQREEEGGGLPEAEEPMCLEEEAQHRGRCSVQEEMEAQSRQEAEKLQQEEEERELEELRRLEELEEQGRRAAERQRLEEEERQRKLEEERRMEALRRQEELEAQRWREEEEVRKREELKKREDLEAQRRQEVE</sequence>
<feature type="region of interest" description="Disordered" evidence="1">
    <location>
        <begin position="248"/>
        <end position="383"/>
    </location>
</feature>
<proteinExistence type="predicted"/>
<feature type="compositionally biased region" description="Basic and acidic residues" evidence="1">
    <location>
        <begin position="349"/>
        <end position="383"/>
    </location>
</feature>
<feature type="domain" description="DUF4592" evidence="2">
    <location>
        <begin position="30"/>
        <end position="158"/>
    </location>
</feature>
<feature type="region of interest" description="Disordered" evidence="1">
    <location>
        <begin position="76"/>
        <end position="119"/>
    </location>
</feature>
<dbReference type="PANTHER" id="PTHR47574">
    <property type="entry name" value="CANCER-RELATED REGULATOR OF ACTIN DYNAMICS"/>
    <property type="match status" value="1"/>
</dbReference>
<feature type="region of interest" description="Disordered" evidence="1">
    <location>
        <begin position="142"/>
        <end position="208"/>
    </location>
</feature>
<dbReference type="GeneTree" id="ENSGT00940000165267"/>
<protein>
    <recommendedName>
        <fullName evidence="2">DUF4592 domain-containing protein</fullName>
    </recommendedName>
</protein>
<evidence type="ECO:0000313" key="4">
    <source>
        <dbReference type="Proteomes" id="UP000694544"/>
    </source>
</evidence>
<dbReference type="Pfam" id="PF15262">
    <property type="entry name" value="DUF4592"/>
    <property type="match status" value="1"/>
</dbReference>
<dbReference type="Proteomes" id="UP000694544">
    <property type="component" value="Unplaced"/>
</dbReference>
<dbReference type="InterPro" id="IPR028030">
    <property type="entry name" value="DUF4592"/>
</dbReference>
<feature type="compositionally biased region" description="Basic and acidic residues" evidence="1">
    <location>
        <begin position="185"/>
        <end position="208"/>
    </location>
</feature>
<dbReference type="GO" id="GO:0030277">
    <property type="term" value="P:maintenance of gastrointestinal epithelium"/>
    <property type="evidence" value="ECO:0007669"/>
    <property type="project" value="TreeGrafter"/>
</dbReference>